<dbReference type="EMBL" id="CAJQZP010001141">
    <property type="protein sequence ID" value="CAG5020881.1"/>
    <property type="molecule type" value="Genomic_DNA"/>
</dbReference>
<gene>
    <name evidence="9" type="ORF">PAPOLLO_LOCUS17401</name>
</gene>
<evidence type="ECO:0000256" key="1">
    <source>
        <dbReference type="ARBA" id="ARBA00004604"/>
    </source>
</evidence>
<reference evidence="9" key="1">
    <citation type="submission" date="2021-04" db="EMBL/GenBank/DDBJ databases">
        <authorList>
            <person name="Tunstrom K."/>
        </authorList>
    </citation>
    <scope>NUCLEOTIDE SEQUENCE</scope>
</reference>
<dbReference type="Proteomes" id="UP000691718">
    <property type="component" value="Unassembled WGS sequence"/>
</dbReference>
<feature type="compositionally biased region" description="Basic and acidic residues" evidence="8">
    <location>
        <begin position="260"/>
        <end position="294"/>
    </location>
</feature>
<feature type="compositionally biased region" description="Acidic residues" evidence="8">
    <location>
        <begin position="405"/>
        <end position="415"/>
    </location>
</feature>
<dbReference type="GO" id="GO:0030692">
    <property type="term" value="C:Noc4p-Nop14p complex"/>
    <property type="evidence" value="ECO:0007669"/>
    <property type="project" value="TreeGrafter"/>
</dbReference>
<feature type="compositionally biased region" description="Acidic residues" evidence="8">
    <location>
        <begin position="487"/>
        <end position="498"/>
    </location>
</feature>
<keyword evidence="5" id="KW-0539">Nucleus</keyword>
<evidence type="ECO:0000256" key="6">
    <source>
        <dbReference type="ARBA" id="ARBA00024695"/>
    </source>
</evidence>
<keyword evidence="4" id="KW-0698">rRNA processing</keyword>
<feature type="region of interest" description="Disordered" evidence="8">
    <location>
        <begin position="354"/>
        <end position="500"/>
    </location>
</feature>
<dbReference type="InterPro" id="IPR007276">
    <property type="entry name" value="Nop14"/>
</dbReference>
<feature type="coiled-coil region" evidence="7">
    <location>
        <begin position="187"/>
        <end position="214"/>
    </location>
</feature>
<keyword evidence="3" id="KW-0690">Ribosome biogenesis</keyword>
<dbReference type="AlphaFoldDB" id="A0A8S3XL00"/>
<evidence type="ECO:0000256" key="7">
    <source>
        <dbReference type="SAM" id="Coils"/>
    </source>
</evidence>
<comment type="similarity">
    <text evidence="2">Belongs to the NOP14 family.</text>
</comment>
<sequence length="1012" mass="115293">MAKVKNKRNSGLADKVHMKKKSEANKKKLNPFEVHINKEKLKVLGKKSKHDRGLPGVSRAKAVQKRKETLGVEMKVMNKTNAFIDRRIGEKNNQLSAEDRMIARFAAERAKQHSKKSIYNLADDEILTHRGQTLEQIEKFDDPRSDEEDDDGGKRFGGLDDDFVAEGHFGGGILSKTDAQDGAKSHKDLIEQLIAESKKRKAEKQKEKEQTLDLTEKLDSEWKDLQPVVFKKARVEEESLIDKLLSKAEKGQDYDKMMRELRFEKRGTPSDGLKSTEKQEAEERKKLEELERLRQQRMLSEEDATAPKNTQVTAKHRSADDLDDNFDLEDEPEFMLAYDKNGKPLVPEHVLKDFSVPNAKPKFDDGISDTSSEDEGSGEDEESEQEDHSSEQKPNEEGFKKESSSEEEGDDDDNDNSNKNESNDEDNSETEQTNGIVTENIDDSKERNGTFDDESASEDEEEDDDDDDTAVKDDNIDDLNDLKESEAESDEEIEEENEEKIGSFFDLKSEEDVKLKELLDGKSPTQQSAALQKLIKSYDPSLSENNKELLSRLYAHMLQYVNDLFSNLGDNGEAMKAFLVFDKIVPHFYDLAHTNKVSAKKFMCDLLKEKHDKFKKNPRKVPDLDTLIFFKLVSILYPTSDFRHPVTTPSLLFMSEILTHSRFKDAYSVSRGLFITALILEYTVLSKRFVPAAINFLRGILYLSANTSILNPIQVVPPFRLHRDVKILNLEHDCSNMTVQYKMAVKDLVQKDITDAFKVSSLFNCVLMLKEYFNNCNDMEAQEAIFEAHIKLLGRVDLDLYPNKVKSMVTEILQHMKESLEVKTYTPLAREKVRPKALRLYEPDIQEVFTGSKNSKLSREKAEKARLESKYKKEMKGALREIRRDKAYIASVKIRQKIQSDNIRREKKTILALINHRVDGPPKTVSDEKENDDTNEIEGNVSSKEHSSGNTQRSRSNSSSSSSSSNSSTSSSSSTSFIEDSDDSVKDPPYQPPDSQAPVSPIMFDYFSENDN</sequence>
<feature type="compositionally biased region" description="Acidic residues" evidence="8">
    <location>
        <begin position="451"/>
        <end position="468"/>
    </location>
</feature>
<organism evidence="9 10">
    <name type="scientific">Parnassius apollo</name>
    <name type="common">Apollo butterfly</name>
    <name type="synonym">Papilio apollo</name>
    <dbReference type="NCBI Taxonomy" id="110799"/>
    <lineage>
        <taxon>Eukaryota</taxon>
        <taxon>Metazoa</taxon>
        <taxon>Ecdysozoa</taxon>
        <taxon>Arthropoda</taxon>
        <taxon>Hexapoda</taxon>
        <taxon>Insecta</taxon>
        <taxon>Pterygota</taxon>
        <taxon>Neoptera</taxon>
        <taxon>Endopterygota</taxon>
        <taxon>Lepidoptera</taxon>
        <taxon>Glossata</taxon>
        <taxon>Ditrysia</taxon>
        <taxon>Papilionoidea</taxon>
        <taxon>Papilionidae</taxon>
        <taxon>Parnassiinae</taxon>
        <taxon>Parnassini</taxon>
        <taxon>Parnassius</taxon>
        <taxon>Parnassius</taxon>
    </lineage>
</organism>
<comment type="function">
    <text evidence="6">Involved in nucleolar processing of pre-18S ribosomal RNA. Has a role in the nuclear export of 40S pre-ribosomal subunit to the cytoplasm.</text>
</comment>
<feature type="compositionally biased region" description="Basic and acidic residues" evidence="8">
    <location>
        <begin position="469"/>
        <end position="486"/>
    </location>
</feature>
<evidence type="ECO:0000256" key="2">
    <source>
        <dbReference type="ARBA" id="ARBA00007466"/>
    </source>
</evidence>
<proteinExistence type="inferred from homology"/>
<comment type="subcellular location">
    <subcellularLocation>
        <location evidence="1">Nucleus</location>
        <location evidence="1">Nucleolus</location>
    </subcellularLocation>
</comment>
<feature type="region of interest" description="Disordered" evidence="8">
    <location>
        <begin position="132"/>
        <end position="160"/>
    </location>
</feature>
<dbReference type="Pfam" id="PF04147">
    <property type="entry name" value="Nop14"/>
    <property type="match status" value="1"/>
</dbReference>
<comment type="caution">
    <text evidence="9">The sequence shown here is derived from an EMBL/GenBank/DDBJ whole genome shotgun (WGS) entry which is preliminary data.</text>
</comment>
<evidence type="ECO:0000256" key="3">
    <source>
        <dbReference type="ARBA" id="ARBA00022517"/>
    </source>
</evidence>
<feature type="region of interest" description="Disordered" evidence="8">
    <location>
        <begin position="1"/>
        <end position="66"/>
    </location>
</feature>
<feature type="compositionally biased region" description="Basic and acidic residues" evidence="8">
    <location>
        <begin position="916"/>
        <end position="928"/>
    </location>
</feature>
<feature type="compositionally biased region" description="Basic and acidic residues" evidence="8">
    <location>
        <begin position="386"/>
        <end position="404"/>
    </location>
</feature>
<protein>
    <submittedName>
        <fullName evidence="9">(apollo) hypothetical protein</fullName>
    </submittedName>
</protein>
<dbReference type="PANTHER" id="PTHR23183">
    <property type="entry name" value="NOP14"/>
    <property type="match status" value="1"/>
</dbReference>
<evidence type="ECO:0000256" key="4">
    <source>
        <dbReference type="ARBA" id="ARBA00022552"/>
    </source>
</evidence>
<feature type="compositionally biased region" description="Low complexity" evidence="8">
    <location>
        <begin position="948"/>
        <end position="976"/>
    </location>
</feature>
<keyword evidence="10" id="KW-1185">Reference proteome</keyword>
<evidence type="ECO:0000256" key="5">
    <source>
        <dbReference type="ARBA" id="ARBA00023242"/>
    </source>
</evidence>
<feature type="region of interest" description="Disordered" evidence="8">
    <location>
        <begin position="260"/>
        <end position="326"/>
    </location>
</feature>
<accession>A0A8S3XL00</accession>
<feature type="region of interest" description="Disordered" evidence="8">
    <location>
        <begin position="914"/>
        <end position="1012"/>
    </location>
</feature>
<name>A0A8S3XL00_PARAO</name>
<dbReference type="GO" id="GO:0032040">
    <property type="term" value="C:small-subunit processome"/>
    <property type="evidence" value="ECO:0007669"/>
    <property type="project" value="InterPro"/>
</dbReference>
<dbReference type="PANTHER" id="PTHR23183:SF0">
    <property type="entry name" value="NUCLEOLAR PROTEIN 14"/>
    <property type="match status" value="1"/>
</dbReference>
<evidence type="ECO:0000256" key="8">
    <source>
        <dbReference type="SAM" id="MobiDB-lite"/>
    </source>
</evidence>
<dbReference type="OrthoDB" id="441771at2759"/>
<feature type="compositionally biased region" description="Acidic residues" evidence="8">
    <location>
        <begin position="371"/>
        <end position="385"/>
    </location>
</feature>
<keyword evidence="7" id="KW-0175">Coiled coil</keyword>
<evidence type="ECO:0000313" key="9">
    <source>
        <dbReference type="EMBL" id="CAG5020881.1"/>
    </source>
</evidence>
<evidence type="ECO:0000313" key="10">
    <source>
        <dbReference type="Proteomes" id="UP000691718"/>
    </source>
</evidence>
<dbReference type="GO" id="GO:0030490">
    <property type="term" value="P:maturation of SSU-rRNA"/>
    <property type="evidence" value="ECO:0007669"/>
    <property type="project" value="TreeGrafter"/>
</dbReference>